<dbReference type="RefSeq" id="WP_103548142.1">
    <property type="nucleotide sequence ID" value="NZ_JBHJSK010000019.1"/>
</dbReference>
<organism evidence="2 3">
    <name type="scientific">Streptomyces populi</name>
    <dbReference type="NCBI Taxonomy" id="2058924"/>
    <lineage>
        <taxon>Bacteria</taxon>
        <taxon>Bacillati</taxon>
        <taxon>Actinomycetota</taxon>
        <taxon>Actinomycetes</taxon>
        <taxon>Kitasatosporales</taxon>
        <taxon>Streptomycetaceae</taxon>
        <taxon>Streptomyces</taxon>
    </lineage>
</organism>
<keyword evidence="3" id="KW-1185">Reference proteome</keyword>
<dbReference type="InterPro" id="IPR007278">
    <property type="entry name" value="DUF397"/>
</dbReference>
<dbReference type="EMBL" id="PJOS01000006">
    <property type="protein sequence ID" value="PKT74041.1"/>
    <property type="molecule type" value="Genomic_DNA"/>
</dbReference>
<gene>
    <name evidence="2" type="ORF">CW362_05145</name>
</gene>
<evidence type="ECO:0000313" key="2">
    <source>
        <dbReference type="EMBL" id="PKT74041.1"/>
    </source>
</evidence>
<dbReference type="Proteomes" id="UP000236178">
    <property type="component" value="Unassembled WGS sequence"/>
</dbReference>
<sequence>MNDVSTKRVDPRLLWIKSSFSSEEGGECVEVATDTNTVHVRDSKDITRPGLTVGMDAWAMFVGHTANELH</sequence>
<reference evidence="2 3" key="1">
    <citation type="submission" date="2017-12" db="EMBL/GenBank/DDBJ databases">
        <title>Streptomyces populusis sp. nov., a novel endophytic actinobacterium isolated from stems of Populus adenopoda Maxim.</title>
        <authorList>
            <person name="Wang Z."/>
        </authorList>
    </citation>
    <scope>NUCLEOTIDE SEQUENCE [LARGE SCALE GENOMIC DNA]</scope>
    <source>
        <strain evidence="2 3">A249</strain>
    </source>
</reference>
<accession>A0A2I0SVT4</accession>
<dbReference type="AlphaFoldDB" id="A0A2I0SVT4"/>
<feature type="domain" description="DUF397" evidence="1">
    <location>
        <begin position="15"/>
        <end position="64"/>
    </location>
</feature>
<evidence type="ECO:0000259" key="1">
    <source>
        <dbReference type="Pfam" id="PF04149"/>
    </source>
</evidence>
<dbReference type="Pfam" id="PF04149">
    <property type="entry name" value="DUF397"/>
    <property type="match status" value="1"/>
</dbReference>
<dbReference type="OrthoDB" id="4562195at2"/>
<name>A0A2I0SVT4_9ACTN</name>
<protein>
    <submittedName>
        <fullName evidence="2">DUF397 domain-containing protein</fullName>
    </submittedName>
</protein>
<comment type="caution">
    <text evidence="2">The sequence shown here is derived from an EMBL/GenBank/DDBJ whole genome shotgun (WGS) entry which is preliminary data.</text>
</comment>
<proteinExistence type="predicted"/>
<evidence type="ECO:0000313" key="3">
    <source>
        <dbReference type="Proteomes" id="UP000236178"/>
    </source>
</evidence>